<protein>
    <submittedName>
        <fullName evidence="1">Uncharacterized protein</fullName>
    </submittedName>
</protein>
<proteinExistence type="predicted"/>
<sequence>MGITKPNVAQHYPALKLEPVNVDKF</sequence>
<organism evidence="1">
    <name type="scientific">marine metagenome</name>
    <dbReference type="NCBI Taxonomy" id="408172"/>
    <lineage>
        <taxon>unclassified sequences</taxon>
        <taxon>metagenomes</taxon>
        <taxon>ecological metagenomes</taxon>
    </lineage>
</organism>
<reference evidence="1" key="1">
    <citation type="submission" date="2018-05" db="EMBL/GenBank/DDBJ databases">
        <authorList>
            <person name="Lanie J.A."/>
            <person name="Ng W.-L."/>
            <person name="Kazmierczak K.M."/>
            <person name="Andrzejewski T.M."/>
            <person name="Davidsen T.M."/>
            <person name="Wayne K.J."/>
            <person name="Tettelin H."/>
            <person name="Glass J.I."/>
            <person name="Rusch D."/>
            <person name="Podicherti R."/>
            <person name="Tsui H.-C.T."/>
            <person name="Winkler M.E."/>
        </authorList>
    </citation>
    <scope>NUCLEOTIDE SEQUENCE</scope>
</reference>
<name>A0A382UIF4_9ZZZZ</name>
<accession>A0A382UIF4</accession>
<gene>
    <name evidence="1" type="ORF">METZ01_LOCUS386918</name>
</gene>
<dbReference type="AlphaFoldDB" id="A0A382UIF4"/>
<evidence type="ECO:0000313" key="1">
    <source>
        <dbReference type="EMBL" id="SVD34064.1"/>
    </source>
</evidence>
<dbReference type="EMBL" id="UINC01144508">
    <property type="protein sequence ID" value="SVD34064.1"/>
    <property type="molecule type" value="Genomic_DNA"/>
</dbReference>